<dbReference type="HOGENOM" id="CLU_068979_8_3_0"/>
<protein>
    <submittedName>
        <fullName evidence="3">Isochorismatase-related protein</fullName>
    </submittedName>
</protein>
<keyword evidence="1" id="KW-0378">Hydrolase</keyword>
<evidence type="ECO:0000259" key="2">
    <source>
        <dbReference type="Pfam" id="PF00857"/>
    </source>
</evidence>
<dbReference type="eggNOG" id="COG1535">
    <property type="taxonomic scope" value="Bacteria"/>
</dbReference>
<sequence>MFYFPERERKRFYLNRPALLIIDLQNYFTSSDSPAYLWGVEFVVENIRRLKEGFEKSNHPIFATVHVGASPMMKRWWGNEVERKWAVPVFSDVTTFEKNTYDAFYSTNLEKELRSLDVQQVVITGVMTHLCCETTARSAFVRGFEVIMVEDALWDKNEWYHFSSLKNLAHGVAYIAKTEEILCALESLEQDRPE</sequence>
<dbReference type="RefSeq" id="WP_015919052.1">
    <property type="nucleotide sequence ID" value="NC_011978.1"/>
</dbReference>
<dbReference type="Gene3D" id="3.40.50.850">
    <property type="entry name" value="Isochorismatase-like"/>
    <property type="match status" value="1"/>
</dbReference>
<proteinExistence type="predicted"/>
<reference evidence="3 4" key="1">
    <citation type="journal article" date="2009" name="Biosci. Biotechnol. Biochem.">
        <title>WeGAS: a web-based microbial genome annotation system.</title>
        <authorList>
            <person name="Lee D."/>
            <person name="Seo H."/>
            <person name="Park C."/>
            <person name="Park K."/>
        </authorList>
    </citation>
    <scope>NUCLEOTIDE SEQUENCE [LARGE SCALE GENOMIC DNA]</scope>
    <source>
        <strain evidence="4">ATCC 49049 / DSM 4359 / NBRC 107923 / NS-E</strain>
    </source>
</reference>
<dbReference type="SUPFAM" id="SSF52499">
    <property type="entry name" value="Isochorismatase-like hydrolases"/>
    <property type="match status" value="1"/>
</dbReference>
<dbReference type="PANTHER" id="PTHR43540:SF6">
    <property type="entry name" value="ISOCHORISMATASE-LIKE DOMAIN-CONTAINING PROTEIN"/>
    <property type="match status" value="1"/>
</dbReference>
<dbReference type="GO" id="GO:0016787">
    <property type="term" value="F:hydrolase activity"/>
    <property type="evidence" value="ECO:0007669"/>
    <property type="project" value="UniProtKB-KW"/>
</dbReference>
<dbReference type="KEGG" id="tna:CTN_0557"/>
<dbReference type="Pfam" id="PF00857">
    <property type="entry name" value="Isochorismatase"/>
    <property type="match status" value="1"/>
</dbReference>
<dbReference type="InterPro" id="IPR000868">
    <property type="entry name" value="Isochorismatase-like_dom"/>
</dbReference>
<name>B9K700_THENN</name>
<evidence type="ECO:0000313" key="3">
    <source>
        <dbReference type="EMBL" id="ACM22733.1"/>
    </source>
</evidence>
<dbReference type="Proteomes" id="UP000000445">
    <property type="component" value="Chromosome"/>
</dbReference>
<dbReference type="InterPro" id="IPR050272">
    <property type="entry name" value="Isochorismatase-like_hydrls"/>
</dbReference>
<dbReference type="InterPro" id="IPR036380">
    <property type="entry name" value="Isochorismatase-like_sf"/>
</dbReference>
<organism evidence="3 4">
    <name type="scientific">Thermotoga neapolitana (strain ATCC 49049 / DSM 4359 / NBRC 107923 / NS-E)</name>
    <dbReference type="NCBI Taxonomy" id="309803"/>
    <lineage>
        <taxon>Bacteria</taxon>
        <taxon>Thermotogati</taxon>
        <taxon>Thermotogota</taxon>
        <taxon>Thermotogae</taxon>
        <taxon>Thermotogales</taxon>
        <taxon>Thermotogaceae</taxon>
        <taxon>Thermotoga</taxon>
    </lineage>
</organism>
<dbReference type="STRING" id="309803.CTN_0557"/>
<evidence type="ECO:0000313" key="4">
    <source>
        <dbReference type="Proteomes" id="UP000000445"/>
    </source>
</evidence>
<dbReference type="EMBL" id="CP000916">
    <property type="protein sequence ID" value="ACM22733.1"/>
    <property type="molecule type" value="Genomic_DNA"/>
</dbReference>
<evidence type="ECO:0000256" key="1">
    <source>
        <dbReference type="ARBA" id="ARBA00022801"/>
    </source>
</evidence>
<dbReference type="CDD" id="cd00431">
    <property type="entry name" value="cysteine_hydrolases"/>
    <property type="match status" value="1"/>
</dbReference>
<gene>
    <name evidence="3" type="ordered locus">CTN_0557</name>
</gene>
<keyword evidence="4" id="KW-1185">Reference proteome</keyword>
<dbReference type="PANTHER" id="PTHR43540">
    <property type="entry name" value="PEROXYUREIDOACRYLATE/UREIDOACRYLATE AMIDOHYDROLASE-RELATED"/>
    <property type="match status" value="1"/>
</dbReference>
<feature type="domain" description="Isochorismatase-like" evidence="2">
    <location>
        <begin position="18"/>
        <end position="180"/>
    </location>
</feature>
<accession>B9K700</accession>
<dbReference type="AlphaFoldDB" id="B9K700"/>